<accession>A0ABQ7UWS6</accession>
<feature type="transmembrane region" description="Helical" evidence="7">
    <location>
        <begin position="1089"/>
        <end position="1110"/>
    </location>
</feature>
<keyword evidence="5 7" id="KW-0472">Membrane</keyword>
<proteinExistence type="inferred from homology"/>
<feature type="transmembrane region" description="Helical" evidence="7">
    <location>
        <begin position="534"/>
        <end position="553"/>
    </location>
</feature>
<feature type="transmembrane region" description="Helical" evidence="7">
    <location>
        <begin position="508"/>
        <end position="528"/>
    </location>
</feature>
<feature type="transmembrane region" description="Helical" evidence="7">
    <location>
        <begin position="992"/>
        <end position="1012"/>
    </location>
</feature>
<evidence type="ECO:0000256" key="7">
    <source>
        <dbReference type="SAM" id="Phobius"/>
    </source>
</evidence>
<comment type="subcellular location">
    <subcellularLocation>
        <location evidence="1">Membrane</location>
        <topology evidence="1">Multi-pass membrane protein</topology>
    </subcellularLocation>
</comment>
<dbReference type="SUPFAM" id="SSF103481">
    <property type="entry name" value="Multidrug resistance efflux transporter EmrE"/>
    <property type="match status" value="3"/>
</dbReference>
<feature type="transmembrane region" description="Helical" evidence="7">
    <location>
        <begin position="942"/>
        <end position="962"/>
    </location>
</feature>
<comment type="similarity">
    <text evidence="2">Belongs to the drug/metabolite transporter (DMT) superfamily. Plant drug/metabolite exporter (P-DME) (TC 2.A.7.4) family.</text>
</comment>
<feature type="transmembrane region" description="Helical" evidence="7">
    <location>
        <begin position="339"/>
        <end position="359"/>
    </location>
</feature>
<dbReference type="Proteomes" id="UP000826656">
    <property type="component" value="Unassembled WGS sequence"/>
</dbReference>
<protein>
    <recommendedName>
        <fullName evidence="8">EamA domain-containing protein</fullName>
    </recommendedName>
</protein>
<evidence type="ECO:0000256" key="6">
    <source>
        <dbReference type="SAM" id="MobiDB-lite"/>
    </source>
</evidence>
<evidence type="ECO:0000256" key="1">
    <source>
        <dbReference type="ARBA" id="ARBA00004141"/>
    </source>
</evidence>
<feature type="transmembrane region" description="Helical" evidence="7">
    <location>
        <begin position="1024"/>
        <end position="1044"/>
    </location>
</feature>
<feature type="transmembrane region" description="Helical" evidence="7">
    <location>
        <begin position="847"/>
        <end position="869"/>
    </location>
</feature>
<feature type="transmembrane region" description="Helical" evidence="7">
    <location>
        <begin position="104"/>
        <end position="124"/>
    </location>
</feature>
<feature type="transmembrane region" description="Helical" evidence="7">
    <location>
        <begin position="208"/>
        <end position="229"/>
    </location>
</feature>
<keyword evidence="10" id="KW-1185">Reference proteome</keyword>
<keyword evidence="4 7" id="KW-1133">Transmembrane helix</keyword>
<evidence type="ECO:0000313" key="9">
    <source>
        <dbReference type="EMBL" id="KAH0756273.1"/>
    </source>
</evidence>
<dbReference type="InterPro" id="IPR037185">
    <property type="entry name" value="EmrE-like"/>
</dbReference>
<feature type="transmembrane region" description="Helical" evidence="7">
    <location>
        <begin position="371"/>
        <end position="391"/>
    </location>
</feature>
<evidence type="ECO:0000256" key="2">
    <source>
        <dbReference type="ARBA" id="ARBA00007635"/>
    </source>
</evidence>
<name>A0ABQ7UWS6_SOLTU</name>
<evidence type="ECO:0000256" key="3">
    <source>
        <dbReference type="ARBA" id="ARBA00022692"/>
    </source>
</evidence>
<feature type="domain" description="EamA" evidence="8">
    <location>
        <begin position="16"/>
        <end position="153"/>
    </location>
</feature>
<evidence type="ECO:0000256" key="4">
    <source>
        <dbReference type="ARBA" id="ARBA00022989"/>
    </source>
</evidence>
<dbReference type="Pfam" id="PF00892">
    <property type="entry name" value="EamA"/>
    <property type="match status" value="1"/>
</dbReference>
<feature type="transmembrane region" description="Helical" evidence="7">
    <location>
        <begin position="670"/>
        <end position="690"/>
    </location>
</feature>
<organism evidence="9 10">
    <name type="scientific">Solanum tuberosum</name>
    <name type="common">Potato</name>
    <dbReference type="NCBI Taxonomy" id="4113"/>
    <lineage>
        <taxon>Eukaryota</taxon>
        <taxon>Viridiplantae</taxon>
        <taxon>Streptophyta</taxon>
        <taxon>Embryophyta</taxon>
        <taxon>Tracheophyta</taxon>
        <taxon>Spermatophyta</taxon>
        <taxon>Magnoliopsida</taxon>
        <taxon>eudicotyledons</taxon>
        <taxon>Gunneridae</taxon>
        <taxon>Pentapetalae</taxon>
        <taxon>asterids</taxon>
        <taxon>lamiids</taxon>
        <taxon>Solanales</taxon>
        <taxon>Solanaceae</taxon>
        <taxon>Solanoideae</taxon>
        <taxon>Solaneae</taxon>
        <taxon>Solanum</taxon>
    </lineage>
</organism>
<dbReference type="EMBL" id="JAIVGD010000018">
    <property type="protein sequence ID" value="KAH0756273.1"/>
    <property type="molecule type" value="Genomic_DNA"/>
</dbReference>
<feature type="transmembrane region" description="Helical" evidence="7">
    <location>
        <begin position="480"/>
        <end position="501"/>
    </location>
</feature>
<feature type="transmembrane region" description="Helical" evidence="7">
    <location>
        <begin position="280"/>
        <end position="299"/>
    </location>
</feature>
<feature type="transmembrane region" description="Helical" evidence="7">
    <location>
        <begin position="1116"/>
        <end position="1136"/>
    </location>
</feature>
<keyword evidence="3 7" id="KW-0812">Transmembrane</keyword>
<feature type="transmembrane region" description="Helical" evidence="7">
    <location>
        <begin position="642"/>
        <end position="664"/>
    </location>
</feature>
<dbReference type="PANTHER" id="PTHR31218">
    <property type="entry name" value="WAT1-RELATED PROTEIN"/>
    <property type="match status" value="1"/>
</dbReference>
<feature type="transmembrane region" description="Helical" evidence="7">
    <location>
        <begin position="136"/>
        <end position="156"/>
    </location>
</feature>
<sequence length="1178" mass="130675">MKGSSWKEMLMPSVGMIFAIIAIVTSMIISKIAMSKGLSSFIIVVYSNAAATLILFPPSIFIFITRSRRSPLTFSVIWRILLLALNGCFGQICDYVGISYSSPTLATAMLNLIPAFTFILAITFRMEVMNWRSWSSYAKAFGTFVSIGGAFVLTIYKGPPIINQHLTSTFSSQQNWILGGVILACESMSTSLWYIIQASILKIYQEEMIIVCLYCFFVTIISALISLVVERNTNAWMIYPDIRLIAILYLGIIGIAFRSCMTTWCLKKTDPLFVSMFKPFAIVFALLIGTFCFRDVFYLGRSATPPLWPTFLYGFFLLGIMGFLMQVLGFLGLQYSSPLLSTAILQLVPGFTFILAVILRMETFEYKSLSTMAKTIGTLVSIIGAFVATLFKGPQVFGISPLNTILTTPSAWAIGGLLTMICSLIASFFIISQAFVLKKYPAELILMLFYSCCVTILCAVFSLIIERDLNSWSLSPNSRLMAIIYSGLFGNVFQVSIGAWCVRKKGPLFVVMFHPLGIVVAMAASIFMGEIIHVGSLVGSIIIVIGFYSVIWGQSKEWQKKEKNLGSHNKKMPFLQDKIDDDPEVKFKFRNKTLKNGDGDEGEDEGSFAIYRNGFNPIRTTLILLPSFFVYRSTRPPLNFSLICWFFLLGVLGCSAQLTGYTGINYTSASFASAMLNLIPGFTFILAVIFRMEKLDCRSTSTLIKSIGTIVSIAGAFTATLYKGPQILLTSSSKPQNYLHFQETDWIIGGLYLVVDCVVSSLYLIVQASVLKKYPVELIVVFFYCFFASILSAIVSLFMDRNLNAWLLQPGTRLFAVLYSGIFGSAFQVSVMFWCIRRKGPLFVAMFHPLGIVIAAALGIIFLGDIFYLGRIQASLFTFPILIRVFILGLVGVTIAQNLAFAGLSYSSPIVACGMANMVPALTFILAIFLRKIRIDVKSQGSQARMIGTLISIIGGLLMTYYKGGVVKQYTPTFLHLANPHLLVFTSTHENWVLGCFLFASASLALCIWNIIQVGTIRKYPHVMKLVFLYTLFGTIQSAIFALVMEKDLNAWKLELNMELLVIVLTAIFGSLIRSSVQMWCMRLKGSSFPLFFKPVGIPTASACGCLLFADTFHYGSMLSAIICGMGYFTTLWGQLKDDETSKNIKGSILPTTSDEKVPLLEEREEDEDEEVEGGSKV</sequence>
<feature type="transmembrane region" description="Helical" evidence="7">
    <location>
        <begin position="444"/>
        <end position="465"/>
    </location>
</feature>
<feature type="transmembrane region" description="Helical" evidence="7">
    <location>
        <begin position="9"/>
        <end position="29"/>
    </location>
</feature>
<reference evidence="9 10" key="1">
    <citation type="journal article" date="2021" name="bioRxiv">
        <title>Chromosome-scale and haplotype-resolved genome assembly of a tetraploid potato cultivar.</title>
        <authorList>
            <person name="Sun H."/>
            <person name="Jiao W.-B."/>
            <person name="Krause K."/>
            <person name="Campoy J.A."/>
            <person name="Goel M."/>
            <person name="Folz-Donahue K."/>
            <person name="Kukat C."/>
            <person name="Huettel B."/>
            <person name="Schneeberger K."/>
        </authorList>
    </citation>
    <scope>NUCLEOTIDE SEQUENCE [LARGE SCALE GENOMIC DNA]</scope>
    <source>
        <strain evidence="9">SolTubOtavaFocal</strain>
        <tissue evidence="9">Leaves</tissue>
    </source>
</reference>
<feature type="transmembrane region" description="Helical" evidence="7">
    <location>
        <begin position="76"/>
        <end position="98"/>
    </location>
</feature>
<evidence type="ECO:0000259" key="8">
    <source>
        <dbReference type="Pfam" id="PF00892"/>
    </source>
</evidence>
<gene>
    <name evidence="9" type="ORF">KY290_026543</name>
</gene>
<feature type="transmembrane region" description="Helical" evidence="7">
    <location>
        <begin position="746"/>
        <end position="766"/>
    </location>
</feature>
<feature type="region of interest" description="Disordered" evidence="6">
    <location>
        <begin position="1147"/>
        <end position="1178"/>
    </location>
</feature>
<feature type="transmembrane region" description="Helical" evidence="7">
    <location>
        <begin position="41"/>
        <end position="64"/>
    </location>
</feature>
<feature type="transmembrane region" description="Helical" evidence="7">
    <location>
        <begin position="411"/>
        <end position="432"/>
    </location>
</feature>
<comment type="caution">
    <text evidence="9">The sequence shown here is derived from an EMBL/GenBank/DDBJ whole genome shotgun (WGS) entry which is preliminary data.</text>
</comment>
<dbReference type="InterPro" id="IPR000620">
    <property type="entry name" value="EamA_dom"/>
</dbReference>
<evidence type="ECO:0000256" key="5">
    <source>
        <dbReference type="ARBA" id="ARBA00023136"/>
    </source>
</evidence>
<feature type="transmembrane region" description="Helical" evidence="7">
    <location>
        <begin position="1056"/>
        <end position="1077"/>
    </location>
</feature>
<dbReference type="InterPro" id="IPR030184">
    <property type="entry name" value="WAT1-related"/>
</dbReference>
<feature type="transmembrane region" description="Helical" evidence="7">
    <location>
        <begin position="311"/>
        <end position="333"/>
    </location>
</feature>
<feature type="transmembrane region" description="Helical" evidence="7">
    <location>
        <begin position="778"/>
        <end position="799"/>
    </location>
</feature>
<evidence type="ECO:0000313" key="10">
    <source>
        <dbReference type="Proteomes" id="UP000826656"/>
    </source>
</evidence>
<feature type="transmembrane region" description="Helical" evidence="7">
    <location>
        <begin position="881"/>
        <end position="900"/>
    </location>
</feature>
<feature type="transmembrane region" description="Helical" evidence="7">
    <location>
        <begin position="906"/>
        <end position="930"/>
    </location>
</feature>
<feature type="compositionally biased region" description="Acidic residues" evidence="6">
    <location>
        <begin position="1163"/>
        <end position="1178"/>
    </location>
</feature>
<feature type="transmembrane region" description="Helical" evidence="7">
    <location>
        <begin position="176"/>
        <end position="196"/>
    </location>
</feature>